<dbReference type="RefSeq" id="WP_072301929.1">
    <property type="nucleotide sequence ID" value="NZ_FPIY01000001.1"/>
</dbReference>
<evidence type="ECO:0000256" key="1">
    <source>
        <dbReference type="SAM" id="SignalP"/>
    </source>
</evidence>
<dbReference type="InterPro" id="IPR011050">
    <property type="entry name" value="Pectin_lyase_fold/virulence"/>
</dbReference>
<reference evidence="4" key="1">
    <citation type="submission" date="2016-11" db="EMBL/GenBank/DDBJ databases">
        <authorList>
            <person name="Varghese N."/>
            <person name="Submissions S."/>
        </authorList>
    </citation>
    <scope>NUCLEOTIDE SEQUENCE [LARGE SCALE GENOMIC DNA]</scope>
    <source>
        <strain evidence="4">DSM 24786</strain>
    </source>
</reference>
<keyword evidence="1" id="KW-0732">Signal</keyword>
<name>A0A1K1M0E6_9FLAO</name>
<dbReference type="SUPFAM" id="SSF51126">
    <property type="entry name" value="Pectin lyase-like"/>
    <property type="match status" value="2"/>
</dbReference>
<feature type="domain" description="Periplasmic copper-binding protein NosD beta helix" evidence="2">
    <location>
        <begin position="375"/>
        <end position="526"/>
    </location>
</feature>
<dbReference type="EMBL" id="FPIY01000001">
    <property type="protein sequence ID" value="SFW16611.1"/>
    <property type="molecule type" value="Genomic_DNA"/>
</dbReference>
<dbReference type="InterPro" id="IPR007742">
    <property type="entry name" value="NosD_dom"/>
</dbReference>
<feature type="chain" id="PRO_5012498663" evidence="1">
    <location>
        <begin position="27"/>
        <end position="662"/>
    </location>
</feature>
<dbReference type="InterPro" id="IPR006626">
    <property type="entry name" value="PbH1"/>
</dbReference>
<dbReference type="Proteomes" id="UP000183257">
    <property type="component" value="Unassembled WGS sequence"/>
</dbReference>
<sequence>MYKQPLTLVKVLVFSLLLIAPVTSCTQEDLLANVIAEAETPEPDPEPDVTPVDNLKINTTPCDYTIENLEAGTTLAVECQLDLKGATITIPSGVTLEYKGGEIINGTLNFASAGKIDGNLLNHKLTVAGNVSLLSETFILHPNRWELVQGVTTTQIAQKNNDNLEELMFYTKSIGATTFSIDKFDAYFEVSKVTSTKTNANFYPTKESVNVPGDFTLLMSDNTVLRVFPNSNSDYALLAAREVSNVTIKGGILIGDRDEHSFPDGGRHEKGHLLYLHAAVDSKVDGVTMKYANGDGMKIDGINFTYNPEYKPTHNILVQNCLFDSNRRNNLSITDGFDITIDNNTFLNAGVDTGKSEGVTPKFAIDIEAARTKDENGDYIYYEKSYDITISNNIERGSAGGGFTVHIGEDVSIENNDVETNISWSFASGVKIINNLVQAKSEEQKFAILGGRSDNSVGSFDNEISGNKIIGYGIGIVIHNRENLVFDNEIENCGVGIYLRNLSNSKVYSNTIYSDENLKSENSRGISAFRANINDVEIYKNIINVKNDPMRLMEVNDTDEGEDYAFNVYDNELNSSVLSTISKSSGINFYENNFNIGTIIYNSSNLDFKDNIITAETTHGFELRDNSNNILFTDNSIDVSAKKECIKSDTSSSFQEKDNSCL</sequence>
<dbReference type="OrthoDB" id="1400405at2"/>
<dbReference type="Gene3D" id="2.160.20.10">
    <property type="entry name" value="Single-stranded right-handed beta-helix, Pectin lyase-like"/>
    <property type="match status" value="2"/>
</dbReference>
<proteinExistence type="predicted"/>
<dbReference type="STRING" id="76595.SAMN05660313_00235"/>
<dbReference type="SMART" id="SM00710">
    <property type="entry name" value="PbH1"/>
    <property type="match status" value="9"/>
</dbReference>
<evidence type="ECO:0000313" key="4">
    <source>
        <dbReference type="Proteomes" id="UP000183257"/>
    </source>
</evidence>
<organism evidence="3 4">
    <name type="scientific">Cellulophaga fucicola</name>
    <dbReference type="NCBI Taxonomy" id="76595"/>
    <lineage>
        <taxon>Bacteria</taxon>
        <taxon>Pseudomonadati</taxon>
        <taxon>Bacteroidota</taxon>
        <taxon>Flavobacteriia</taxon>
        <taxon>Flavobacteriales</taxon>
        <taxon>Flavobacteriaceae</taxon>
        <taxon>Cellulophaga</taxon>
    </lineage>
</organism>
<keyword evidence="4" id="KW-1185">Reference proteome</keyword>
<gene>
    <name evidence="3" type="ORF">SAMN05660313_00235</name>
</gene>
<evidence type="ECO:0000259" key="2">
    <source>
        <dbReference type="Pfam" id="PF05048"/>
    </source>
</evidence>
<feature type="signal peptide" evidence="1">
    <location>
        <begin position="1"/>
        <end position="26"/>
    </location>
</feature>
<protein>
    <submittedName>
        <fullName evidence="3">Parallel beta-helix repeat (Two copies)</fullName>
    </submittedName>
</protein>
<dbReference type="InterPro" id="IPR012334">
    <property type="entry name" value="Pectin_lyas_fold"/>
</dbReference>
<evidence type="ECO:0000313" key="3">
    <source>
        <dbReference type="EMBL" id="SFW16611.1"/>
    </source>
</evidence>
<dbReference type="Pfam" id="PF05048">
    <property type="entry name" value="NosD"/>
    <property type="match status" value="1"/>
</dbReference>
<dbReference type="AlphaFoldDB" id="A0A1K1M0E6"/>
<accession>A0A1K1M0E6</accession>